<evidence type="ECO:0000313" key="7">
    <source>
        <dbReference type="EMBL" id="TGY09120.1"/>
    </source>
</evidence>
<dbReference type="EMBL" id="SRYZ01000003">
    <property type="protein sequence ID" value="TGY09120.1"/>
    <property type="molecule type" value="Genomic_DNA"/>
</dbReference>
<protein>
    <submittedName>
        <fullName evidence="7">Glycoside hydrolase family 92 protein</fullName>
    </submittedName>
</protein>
<dbReference type="InterPro" id="IPR050883">
    <property type="entry name" value="PNGase"/>
</dbReference>
<dbReference type="RefSeq" id="WP_136009052.1">
    <property type="nucleotide sequence ID" value="NZ_SRYZ01000003.1"/>
</dbReference>
<dbReference type="GO" id="GO:0005975">
    <property type="term" value="P:carbohydrate metabolic process"/>
    <property type="evidence" value="ECO:0007669"/>
    <property type="project" value="InterPro"/>
</dbReference>
<keyword evidence="4" id="KW-0732">Signal</keyword>
<dbReference type="AlphaFoldDB" id="A0A4V3RCK8"/>
<dbReference type="FunFam" id="1.20.1050.60:FF:000001">
    <property type="entry name" value="Putative alpha-1,2-mannosidase"/>
    <property type="match status" value="1"/>
</dbReference>
<dbReference type="FunFam" id="3.30.2080.10:FF:000001">
    <property type="entry name" value="Alpha-1,2-mannosidase subfamily"/>
    <property type="match status" value="1"/>
</dbReference>
<proteinExistence type="predicted"/>
<dbReference type="Pfam" id="PF07971">
    <property type="entry name" value="Glyco_hydro_92"/>
    <property type="match status" value="1"/>
</dbReference>
<dbReference type="InterPro" id="IPR005887">
    <property type="entry name" value="GH92_a_mannosidase_put"/>
</dbReference>
<dbReference type="Gene3D" id="3.30.2080.10">
    <property type="entry name" value="GH92 mannosidase domain"/>
    <property type="match status" value="1"/>
</dbReference>
<feature type="domain" description="Glycosyl hydrolase family 92" evidence="5">
    <location>
        <begin position="286"/>
        <end position="764"/>
    </location>
</feature>
<dbReference type="InterPro" id="IPR014718">
    <property type="entry name" value="GH-type_carb-bd"/>
</dbReference>
<dbReference type="InterPro" id="IPR008928">
    <property type="entry name" value="6-hairpin_glycosidase_sf"/>
</dbReference>
<evidence type="ECO:0000256" key="4">
    <source>
        <dbReference type="SAM" id="SignalP"/>
    </source>
</evidence>
<dbReference type="Pfam" id="PF17678">
    <property type="entry name" value="Glyco_hydro_92N"/>
    <property type="match status" value="1"/>
</dbReference>
<dbReference type="GO" id="GO:0030246">
    <property type="term" value="F:carbohydrate binding"/>
    <property type="evidence" value="ECO:0007669"/>
    <property type="project" value="InterPro"/>
</dbReference>
<evidence type="ECO:0000256" key="3">
    <source>
        <dbReference type="ARBA" id="ARBA00022837"/>
    </source>
</evidence>
<evidence type="ECO:0000313" key="8">
    <source>
        <dbReference type="Proteomes" id="UP000310532"/>
    </source>
</evidence>
<keyword evidence="3" id="KW-0106">Calcium</keyword>
<organism evidence="7 8">
    <name type="scientific">Bacteroides muris</name>
    <name type="common">ex Afrizal et al. 2022</name>
    <dbReference type="NCBI Taxonomy" id="2516960"/>
    <lineage>
        <taxon>Bacteria</taxon>
        <taxon>Pseudomonadati</taxon>
        <taxon>Bacteroidota</taxon>
        <taxon>Bacteroidia</taxon>
        <taxon>Bacteroidales</taxon>
        <taxon>Bacteroidaceae</taxon>
        <taxon>Bacteroides</taxon>
    </lineage>
</organism>
<evidence type="ECO:0000256" key="1">
    <source>
        <dbReference type="ARBA" id="ARBA00001913"/>
    </source>
</evidence>
<keyword evidence="8" id="KW-1185">Reference proteome</keyword>
<keyword evidence="7" id="KW-0378">Hydrolase</keyword>
<dbReference type="GO" id="GO:0006516">
    <property type="term" value="P:glycoprotein catabolic process"/>
    <property type="evidence" value="ECO:0007669"/>
    <property type="project" value="TreeGrafter"/>
</dbReference>
<evidence type="ECO:0000256" key="2">
    <source>
        <dbReference type="ARBA" id="ARBA00011245"/>
    </source>
</evidence>
<dbReference type="Gene3D" id="1.20.1050.60">
    <property type="entry name" value="alpha-1,2-mannosidase"/>
    <property type="match status" value="1"/>
</dbReference>
<dbReference type="FunFam" id="1.20.1610.10:FF:000001">
    <property type="entry name" value="Putative alpha-1,2-mannosidase"/>
    <property type="match status" value="1"/>
</dbReference>
<dbReference type="PANTHER" id="PTHR12143:SF39">
    <property type="entry name" value="SECRETED PROTEIN"/>
    <property type="match status" value="1"/>
</dbReference>
<comment type="caution">
    <text evidence="7">The sequence shown here is derived from an EMBL/GenBank/DDBJ whole genome shotgun (WGS) entry which is preliminary data.</text>
</comment>
<dbReference type="NCBIfam" id="TIGR01180">
    <property type="entry name" value="aman2_put"/>
    <property type="match status" value="1"/>
</dbReference>
<sequence length="773" mass="86395">MKLVDKYLWGVAFGALLTSCGTNAVQKDYADYVNPFIGTGGHGHTFPGAVVPNGMIQPGPDTRIYGWDACSGYYDTDTVINGFSHLHLSGTGCGDYGEILLMPTVGKQQTVLSEEVVSSDVSFAATGGSPAQTLPYASRFCHQSEVAAPGYYSVFLETYGVKAELTSTSRVALHRYTFPESSEAGFILDLDYSLQGQYNRALSLELVNDSTLRGYKNTNSWAWRHDVYFEAVFSKPFTCDILTDSILQPDGKRVLPVKKALLHFATDKDEQVLVKVALSSVDGEGAKKNLAEIPGWDFERVKADARRDWNEYLGKIDIEGGNVDQKTVFYTALYHTGISPSLFTDIDGRYRGLDREIHTAEPDKPMYTIFSLWDTFRALHPLLTIIEPEQNVRFINALLKQYQDGGILPMWELAGNYTGTMIGYHAVPVIVDAYMKGDRGFDARLALEACLRSAEYDTLAPIATTDYLKHAALMPISKYYKNTLGYVPCDKENESVAKGLEYAYNDWCISRLAEALGDTATQHRYAEFGRSYRHYFDSGVRFMRGKDLEGKWRTPFNPRSSNHREDDYCEGTAWQWTWFVPQDVEGLVELMGGREGFIAKLDSLFTADSTLEGDQTSADISGLIGQYAHGNEPSHHILHLYNKVGQPWKTQALVDSVLHSQYFNNPNGLSGNEDCGQMSAWYVLNAMGFYQLCPGNPEYSIGRPLFDAITIRLPQGKEFKIVVQNNSAENKYIESAVLNRTVLSKPYFTHQQLMEGGTLQVVMTNQPTKWGTE</sequence>
<gene>
    <name evidence="7" type="ORF">E5355_02540</name>
</gene>
<dbReference type="Proteomes" id="UP000310532">
    <property type="component" value="Unassembled WGS sequence"/>
</dbReference>
<dbReference type="GO" id="GO:0000224">
    <property type="term" value="F:peptide-N4-(N-acetyl-beta-glucosaminyl)asparagine amidase activity"/>
    <property type="evidence" value="ECO:0007669"/>
    <property type="project" value="TreeGrafter"/>
</dbReference>
<feature type="chain" id="PRO_5020394989" evidence="4">
    <location>
        <begin position="25"/>
        <end position="773"/>
    </location>
</feature>
<feature type="domain" description="Glycosyl hydrolase family 92 N-terminal" evidence="6">
    <location>
        <begin position="32"/>
        <end position="279"/>
    </location>
</feature>
<feature type="signal peptide" evidence="4">
    <location>
        <begin position="1"/>
        <end position="24"/>
    </location>
</feature>
<dbReference type="Gene3D" id="1.20.1610.10">
    <property type="entry name" value="alpha-1,2-mannosidases domains"/>
    <property type="match status" value="1"/>
</dbReference>
<comment type="subunit">
    <text evidence="2">Monomer.</text>
</comment>
<dbReference type="Gene3D" id="2.70.98.10">
    <property type="match status" value="1"/>
</dbReference>
<dbReference type="PROSITE" id="PS51257">
    <property type="entry name" value="PROKAR_LIPOPROTEIN"/>
    <property type="match status" value="1"/>
</dbReference>
<comment type="cofactor">
    <cofactor evidence="1">
        <name>Ca(2+)</name>
        <dbReference type="ChEBI" id="CHEBI:29108"/>
    </cofactor>
</comment>
<accession>A0A4V3RCK8</accession>
<reference evidence="7 8" key="1">
    <citation type="submission" date="2019-04" db="EMBL/GenBank/DDBJ databases">
        <title>Microbes associate with the intestines of laboratory mice.</title>
        <authorList>
            <person name="Navarre W."/>
            <person name="Wong E."/>
            <person name="Huang K."/>
            <person name="Tropini C."/>
            <person name="Ng K."/>
            <person name="Yu B."/>
        </authorList>
    </citation>
    <scope>NUCLEOTIDE SEQUENCE [LARGE SCALE GENOMIC DNA]</scope>
    <source>
        <strain evidence="7 8">NM69_E16B</strain>
    </source>
</reference>
<evidence type="ECO:0000259" key="5">
    <source>
        <dbReference type="Pfam" id="PF07971"/>
    </source>
</evidence>
<evidence type="ECO:0000259" key="6">
    <source>
        <dbReference type="Pfam" id="PF17678"/>
    </source>
</evidence>
<dbReference type="InterPro" id="IPR041371">
    <property type="entry name" value="GH92_N"/>
</dbReference>
<dbReference type="SUPFAM" id="SSF48208">
    <property type="entry name" value="Six-hairpin glycosidases"/>
    <property type="match status" value="1"/>
</dbReference>
<name>A0A4V3RCK8_9BACE</name>
<dbReference type="GO" id="GO:0005829">
    <property type="term" value="C:cytosol"/>
    <property type="evidence" value="ECO:0007669"/>
    <property type="project" value="TreeGrafter"/>
</dbReference>
<dbReference type="PANTHER" id="PTHR12143">
    <property type="entry name" value="PEPTIDE N-GLYCANASE PNGASE -RELATED"/>
    <property type="match status" value="1"/>
</dbReference>
<dbReference type="InterPro" id="IPR012939">
    <property type="entry name" value="Glyco_hydro_92"/>
</dbReference>